<dbReference type="AlphaFoldDB" id="A0A0C6FG13"/>
<dbReference type="InterPro" id="IPR029044">
    <property type="entry name" value="Nucleotide-diphossugar_trans"/>
</dbReference>
<feature type="domain" description="Glycosyltransferase 2-like" evidence="1">
    <location>
        <begin position="14"/>
        <end position="168"/>
    </location>
</feature>
<dbReference type="STRING" id="270351.Maq22A_c13840"/>
<dbReference type="SUPFAM" id="SSF53448">
    <property type="entry name" value="Nucleotide-diphospho-sugar transferases"/>
    <property type="match status" value="1"/>
</dbReference>
<dbReference type="KEGG" id="maqu:Maq22A_c13840"/>
<dbReference type="Proteomes" id="UP000061432">
    <property type="component" value="Chromosome"/>
</dbReference>
<reference evidence="3" key="2">
    <citation type="submission" date="2015-01" db="EMBL/GenBank/DDBJ databases">
        <title>Complete genome sequence of Methylobacterium aquaticum strain 22A.</title>
        <authorList>
            <person name="Tani A."/>
            <person name="Ogura Y."/>
            <person name="Hayashi T."/>
        </authorList>
    </citation>
    <scope>NUCLEOTIDE SEQUENCE [LARGE SCALE GENOMIC DNA]</scope>
    <source>
        <strain evidence="3">MA-22A</strain>
    </source>
</reference>
<keyword evidence="2" id="KW-0378">Hydrolase</keyword>
<gene>
    <name evidence="2" type="primary">wcaA</name>
    <name evidence="2" type="ORF">Maq22A_c13840</name>
</gene>
<name>A0A0C6FG13_9HYPH</name>
<proteinExistence type="predicted"/>
<evidence type="ECO:0000313" key="2">
    <source>
        <dbReference type="EMBL" id="BAQ45967.1"/>
    </source>
</evidence>
<dbReference type="CDD" id="cd04179">
    <property type="entry name" value="DPM_DPG-synthase_like"/>
    <property type="match status" value="1"/>
</dbReference>
<dbReference type="Gene3D" id="3.90.550.10">
    <property type="entry name" value="Spore Coat Polysaccharide Biosynthesis Protein SpsA, Chain A"/>
    <property type="match status" value="1"/>
</dbReference>
<evidence type="ECO:0000259" key="1">
    <source>
        <dbReference type="Pfam" id="PF00535"/>
    </source>
</evidence>
<evidence type="ECO:0000313" key="3">
    <source>
        <dbReference type="Proteomes" id="UP000061432"/>
    </source>
</evidence>
<accession>A0A0C6FG13</accession>
<dbReference type="InterPro" id="IPR001173">
    <property type="entry name" value="Glyco_trans_2-like"/>
</dbReference>
<dbReference type="PANTHER" id="PTHR48090:SF7">
    <property type="entry name" value="RFBJ PROTEIN"/>
    <property type="match status" value="1"/>
</dbReference>
<dbReference type="EMBL" id="AP014704">
    <property type="protein sequence ID" value="BAQ45967.1"/>
    <property type="molecule type" value="Genomic_DNA"/>
</dbReference>
<protein>
    <submittedName>
        <fullName evidence="2">Glycosyl hydrolase</fullName>
    </submittedName>
</protein>
<dbReference type="InterPro" id="IPR050256">
    <property type="entry name" value="Glycosyltransferase_2"/>
</dbReference>
<reference evidence="2 3" key="1">
    <citation type="journal article" date="2015" name="Genome Announc.">
        <title>Complete Genome Sequence of Methylobacterium aquaticum Strain 22A, Isolated from Racomitrium japonicum Moss.</title>
        <authorList>
            <person name="Tani A."/>
            <person name="Ogura Y."/>
            <person name="Hayashi T."/>
            <person name="Kimbara K."/>
        </authorList>
    </citation>
    <scope>NUCLEOTIDE SEQUENCE [LARGE SCALE GENOMIC DNA]</scope>
    <source>
        <strain evidence="2 3">MA-22A</strain>
    </source>
</reference>
<sequence>MTSPDATPAFEPVSVVIPTLNEAETIGTVLAEIPRAFAGDLIVADGGSRDDTREVAAAAGARVIEAGRGYGRACAAGAAAARPECRVVVFLDGDGADRADLIAAVAGPVLAGEKDFVLASRTRGEREPGSMLWHQVLAGRLAGLGIGALTGVSYSDMCAFRAIDRAALARLELREMTYGWNIEMQMQAARARLRIAEVPLPYRRRAGGTSKVAGSLGGTFRAGSRIVTTFLRVATGPAPRR</sequence>
<dbReference type="Pfam" id="PF00535">
    <property type="entry name" value="Glycos_transf_2"/>
    <property type="match status" value="1"/>
</dbReference>
<dbReference type="PATRIC" id="fig|270351.10.peg.2662"/>
<dbReference type="GO" id="GO:0016787">
    <property type="term" value="F:hydrolase activity"/>
    <property type="evidence" value="ECO:0007669"/>
    <property type="project" value="UniProtKB-KW"/>
</dbReference>
<dbReference type="PANTHER" id="PTHR48090">
    <property type="entry name" value="UNDECAPRENYL-PHOSPHATE 4-DEOXY-4-FORMAMIDO-L-ARABINOSE TRANSFERASE-RELATED"/>
    <property type="match status" value="1"/>
</dbReference>
<organism evidence="2 3">
    <name type="scientific">Methylobacterium aquaticum</name>
    <dbReference type="NCBI Taxonomy" id="270351"/>
    <lineage>
        <taxon>Bacteria</taxon>
        <taxon>Pseudomonadati</taxon>
        <taxon>Pseudomonadota</taxon>
        <taxon>Alphaproteobacteria</taxon>
        <taxon>Hyphomicrobiales</taxon>
        <taxon>Methylobacteriaceae</taxon>
        <taxon>Methylobacterium</taxon>
    </lineage>
</organism>